<reference evidence="1 2" key="1">
    <citation type="submission" date="2019-03" db="EMBL/GenBank/DDBJ databases">
        <title>WGS assembly of Setaria viridis.</title>
        <authorList>
            <person name="Huang P."/>
            <person name="Jenkins J."/>
            <person name="Grimwood J."/>
            <person name="Barry K."/>
            <person name="Healey A."/>
            <person name="Mamidi S."/>
            <person name="Sreedasyam A."/>
            <person name="Shu S."/>
            <person name="Feldman M."/>
            <person name="Wu J."/>
            <person name="Yu Y."/>
            <person name="Chen C."/>
            <person name="Johnson J."/>
            <person name="Rokhsar D."/>
            <person name="Baxter I."/>
            <person name="Schmutz J."/>
            <person name="Brutnell T."/>
            <person name="Kellogg E."/>
        </authorList>
    </citation>
    <scope>NUCLEOTIDE SEQUENCE [LARGE SCALE GENOMIC DNA]</scope>
    <source>
        <strain evidence="2">cv. A10</strain>
    </source>
</reference>
<dbReference type="EMBL" id="CM016554">
    <property type="protein sequence ID" value="TKW27298.1"/>
    <property type="molecule type" value="Genomic_DNA"/>
</dbReference>
<dbReference type="Gramene" id="TKW27300">
    <property type="protein sequence ID" value="TKW27300"/>
    <property type="gene ID" value="SEVIR_3G248600v2"/>
</dbReference>
<sequence length="91" mass="9767">MVHPSSEGRSRSYGQNLVPHSYIAKIQSHVVAEILKTILRVAIPNSGPHNLQSSPILDDAVVQPASATSSRSEVSLGGLQEAVELRQQVVE</sequence>
<dbReference type="EMBL" id="CM016554">
    <property type="protein sequence ID" value="TKW27300.1"/>
    <property type="molecule type" value="Genomic_DNA"/>
</dbReference>
<keyword evidence="2" id="KW-1185">Reference proteome</keyword>
<protein>
    <submittedName>
        <fullName evidence="1">Uncharacterized protein</fullName>
    </submittedName>
</protein>
<dbReference type="Proteomes" id="UP000298652">
    <property type="component" value="Chromosome 3"/>
</dbReference>
<dbReference type="Gramene" id="TKW27298">
    <property type="protein sequence ID" value="TKW27298"/>
    <property type="gene ID" value="SEVIR_3G248600v2"/>
</dbReference>
<evidence type="ECO:0000313" key="1">
    <source>
        <dbReference type="EMBL" id="TKW27298.1"/>
    </source>
</evidence>
<gene>
    <name evidence="1" type="ORF">SEVIR_3G248600v2</name>
</gene>
<proteinExistence type="predicted"/>
<evidence type="ECO:0000313" key="2">
    <source>
        <dbReference type="Proteomes" id="UP000298652"/>
    </source>
</evidence>
<dbReference type="AlphaFoldDB" id="A0A4U6VDB4"/>
<name>A0A4U6VDB4_SETVI</name>
<accession>A0A4U6VDB4</accession>
<organism evidence="1 2">
    <name type="scientific">Setaria viridis</name>
    <name type="common">Green bristlegrass</name>
    <name type="synonym">Setaria italica subsp. viridis</name>
    <dbReference type="NCBI Taxonomy" id="4556"/>
    <lineage>
        <taxon>Eukaryota</taxon>
        <taxon>Viridiplantae</taxon>
        <taxon>Streptophyta</taxon>
        <taxon>Embryophyta</taxon>
        <taxon>Tracheophyta</taxon>
        <taxon>Spermatophyta</taxon>
        <taxon>Magnoliopsida</taxon>
        <taxon>Liliopsida</taxon>
        <taxon>Poales</taxon>
        <taxon>Poaceae</taxon>
        <taxon>PACMAD clade</taxon>
        <taxon>Panicoideae</taxon>
        <taxon>Panicodae</taxon>
        <taxon>Paniceae</taxon>
        <taxon>Cenchrinae</taxon>
        <taxon>Setaria</taxon>
    </lineage>
</organism>